<dbReference type="SMART" id="SM00173">
    <property type="entry name" value="RAS"/>
    <property type="match status" value="1"/>
</dbReference>
<evidence type="ECO:0000313" key="3">
    <source>
        <dbReference type="EMBL" id="CAK7268726.1"/>
    </source>
</evidence>
<organism evidence="3 4">
    <name type="scientific">Sporothrix epigloea</name>
    <dbReference type="NCBI Taxonomy" id="1892477"/>
    <lineage>
        <taxon>Eukaryota</taxon>
        <taxon>Fungi</taxon>
        <taxon>Dikarya</taxon>
        <taxon>Ascomycota</taxon>
        <taxon>Pezizomycotina</taxon>
        <taxon>Sordariomycetes</taxon>
        <taxon>Sordariomycetidae</taxon>
        <taxon>Ophiostomatales</taxon>
        <taxon>Ophiostomataceae</taxon>
        <taxon>Sporothrix</taxon>
    </lineage>
</organism>
<dbReference type="PRINTS" id="PR00449">
    <property type="entry name" value="RASTRNSFRMNG"/>
</dbReference>
<name>A0ABP0DPL1_9PEZI</name>
<feature type="region of interest" description="Disordered" evidence="2">
    <location>
        <begin position="1"/>
        <end position="171"/>
    </location>
</feature>
<dbReference type="SUPFAM" id="SSF52540">
    <property type="entry name" value="P-loop containing nucleoside triphosphate hydrolases"/>
    <property type="match status" value="1"/>
</dbReference>
<dbReference type="SMART" id="SM00174">
    <property type="entry name" value="RHO"/>
    <property type="match status" value="1"/>
</dbReference>
<dbReference type="InterPro" id="IPR005225">
    <property type="entry name" value="Small_GTP-bd"/>
</dbReference>
<feature type="compositionally biased region" description="Low complexity" evidence="2">
    <location>
        <begin position="109"/>
        <end position="138"/>
    </location>
</feature>
<dbReference type="NCBIfam" id="TIGR00231">
    <property type="entry name" value="small_GTP"/>
    <property type="match status" value="1"/>
</dbReference>
<sequence>MNTEPPTSASTQAPLLQDTQDDPTVSVEGNSHAGIDSSLHTGTGGADSDSNGNDSAGRDYKAQPHELDQCLPQASEYSFGKTSVSGADEPDRYATPPMPQQSQYGQSKSQMPYQQQQAQYYMQQQPPSQPQQQYQQQPVFLPLQGAPGVPGEPRSHENDGQNSLNSNLNPVQNLNQYQNQNLNLNPDQPHTQNQNQIQNQIPNQDQYHNHNRSQTGSGSGSGGGSGGNETANGRNYAEANNDRNHVVIKVGMVGDAQIGKTSLMVKYVEGSWDEDYIQTLGVNFMEKTISIRNTEITFSIWDLGGQREFVNMLPLVCNDAVAILFMFDLTRKSTLNSIKEWYRQGRGFNKTAIPILVGTKYDHFVNFPREDQEEISNQARRFAKAMRAALIFSSTSHSINVQKIFKIVLAKAFDLKCTIPEIENVGEPLLLYQTC</sequence>
<reference evidence="3 4" key="1">
    <citation type="submission" date="2024-01" db="EMBL/GenBank/DDBJ databases">
        <authorList>
            <person name="Allen C."/>
            <person name="Tagirdzhanova G."/>
        </authorList>
    </citation>
    <scope>NUCLEOTIDE SEQUENCE [LARGE SCALE GENOMIC DNA]</scope>
    <source>
        <strain evidence="3 4">CBS 119000</strain>
    </source>
</reference>
<dbReference type="Gene3D" id="3.40.50.300">
    <property type="entry name" value="P-loop containing nucleotide triphosphate hydrolases"/>
    <property type="match status" value="1"/>
</dbReference>
<dbReference type="InterPro" id="IPR017231">
    <property type="entry name" value="Small_GTPase_Tem1/Spg1"/>
</dbReference>
<dbReference type="InterPro" id="IPR001806">
    <property type="entry name" value="Small_GTPase"/>
</dbReference>
<evidence type="ECO:0000313" key="4">
    <source>
        <dbReference type="Proteomes" id="UP001642502"/>
    </source>
</evidence>
<feature type="compositionally biased region" description="Gly residues" evidence="2">
    <location>
        <begin position="217"/>
        <end position="227"/>
    </location>
</feature>
<accession>A0ABP0DPL1</accession>
<dbReference type="Proteomes" id="UP001642502">
    <property type="component" value="Unassembled WGS sequence"/>
</dbReference>
<comment type="caution">
    <text evidence="3">The sequence shown here is derived from an EMBL/GenBank/DDBJ whole genome shotgun (WGS) entry which is preliminary data.</text>
</comment>
<evidence type="ECO:0000256" key="1">
    <source>
        <dbReference type="ARBA" id="ARBA00022741"/>
    </source>
</evidence>
<gene>
    <name evidence="3" type="primary">TEM1</name>
    <name evidence="3" type="ORF">SEPCBS119000_003213</name>
</gene>
<dbReference type="SMART" id="SM00175">
    <property type="entry name" value="RAB"/>
    <property type="match status" value="1"/>
</dbReference>
<protein>
    <submittedName>
        <fullName evidence="3">Ras GTPase tem1</fullName>
    </submittedName>
</protein>
<dbReference type="CDD" id="cd04128">
    <property type="entry name" value="Spg1"/>
    <property type="match status" value="1"/>
</dbReference>
<proteinExistence type="predicted"/>
<keyword evidence="1" id="KW-0547">Nucleotide-binding</keyword>
<dbReference type="EMBL" id="CAWUON010000039">
    <property type="protein sequence ID" value="CAK7268726.1"/>
    <property type="molecule type" value="Genomic_DNA"/>
</dbReference>
<feature type="region of interest" description="Disordered" evidence="2">
    <location>
        <begin position="205"/>
        <end position="236"/>
    </location>
</feature>
<feature type="compositionally biased region" description="Polar residues" evidence="2">
    <location>
        <begin position="1"/>
        <end position="18"/>
    </location>
</feature>
<dbReference type="PANTHER" id="PTHR47978">
    <property type="match status" value="1"/>
</dbReference>
<feature type="compositionally biased region" description="Basic and acidic residues" evidence="2">
    <location>
        <begin position="56"/>
        <end position="68"/>
    </location>
</feature>
<dbReference type="PROSITE" id="PS51419">
    <property type="entry name" value="RAB"/>
    <property type="match status" value="1"/>
</dbReference>
<dbReference type="Pfam" id="PF00071">
    <property type="entry name" value="Ras"/>
    <property type="match status" value="1"/>
</dbReference>
<evidence type="ECO:0000256" key="2">
    <source>
        <dbReference type="SAM" id="MobiDB-lite"/>
    </source>
</evidence>
<keyword evidence="4" id="KW-1185">Reference proteome</keyword>
<dbReference type="InterPro" id="IPR027417">
    <property type="entry name" value="P-loop_NTPase"/>
</dbReference>